<dbReference type="GO" id="GO:0006351">
    <property type="term" value="P:DNA-templated transcription"/>
    <property type="evidence" value="ECO:0007669"/>
    <property type="project" value="InterPro"/>
</dbReference>
<keyword evidence="4" id="KW-0804">Transcription</keyword>
<feature type="compositionally biased region" description="Polar residues" evidence="6">
    <location>
        <begin position="1099"/>
        <end position="1121"/>
    </location>
</feature>
<keyword evidence="3" id="KW-0805">Transcription regulation</keyword>
<dbReference type="InterPro" id="IPR050815">
    <property type="entry name" value="TF_fung"/>
</dbReference>
<evidence type="ECO:0000256" key="3">
    <source>
        <dbReference type="ARBA" id="ARBA00023015"/>
    </source>
</evidence>
<reference evidence="8" key="1">
    <citation type="submission" date="2022-07" db="EMBL/GenBank/DDBJ databases">
        <title>Phylogenomic reconstructions and comparative analyses of Kickxellomycotina fungi.</title>
        <authorList>
            <person name="Reynolds N.K."/>
            <person name="Stajich J.E."/>
            <person name="Barry K."/>
            <person name="Grigoriev I.V."/>
            <person name="Crous P."/>
            <person name="Smith M.E."/>
        </authorList>
    </citation>
    <scope>NUCLEOTIDE SEQUENCE</scope>
    <source>
        <strain evidence="8">RSA 861</strain>
    </source>
</reference>
<dbReference type="CDD" id="cd12148">
    <property type="entry name" value="fungal_TF_MHR"/>
    <property type="match status" value="1"/>
</dbReference>
<feature type="compositionally biased region" description="Basic and acidic residues" evidence="6">
    <location>
        <begin position="492"/>
        <end position="503"/>
    </location>
</feature>
<dbReference type="PROSITE" id="PS00463">
    <property type="entry name" value="ZN2_CY6_FUNGAL_1"/>
    <property type="match status" value="1"/>
</dbReference>
<name>A0A9W8AAI3_9FUNG</name>
<evidence type="ECO:0000256" key="6">
    <source>
        <dbReference type="SAM" id="MobiDB-lite"/>
    </source>
</evidence>
<dbReference type="Proteomes" id="UP001150569">
    <property type="component" value="Unassembled WGS sequence"/>
</dbReference>
<dbReference type="SMART" id="SM00906">
    <property type="entry name" value="Fungal_trans"/>
    <property type="match status" value="1"/>
</dbReference>
<dbReference type="InterPro" id="IPR036864">
    <property type="entry name" value="Zn2-C6_fun-type_DNA-bd_sf"/>
</dbReference>
<evidence type="ECO:0000256" key="2">
    <source>
        <dbReference type="ARBA" id="ARBA00022723"/>
    </source>
</evidence>
<feature type="region of interest" description="Disordered" evidence="6">
    <location>
        <begin position="479"/>
        <end position="515"/>
    </location>
</feature>
<dbReference type="Gene3D" id="4.10.240.10">
    <property type="entry name" value="Zn(2)-C6 fungal-type DNA-binding domain"/>
    <property type="match status" value="1"/>
</dbReference>
<organism evidence="8 9">
    <name type="scientific">Tieghemiomyces parasiticus</name>
    <dbReference type="NCBI Taxonomy" id="78921"/>
    <lineage>
        <taxon>Eukaryota</taxon>
        <taxon>Fungi</taxon>
        <taxon>Fungi incertae sedis</taxon>
        <taxon>Zoopagomycota</taxon>
        <taxon>Kickxellomycotina</taxon>
        <taxon>Dimargaritomycetes</taxon>
        <taxon>Dimargaritales</taxon>
        <taxon>Dimargaritaceae</taxon>
        <taxon>Tieghemiomyces</taxon>
    </lineage>
</organism>
<feature type="region of interest" description="Disordered" evidence="6">
    <location>
        <begin position="221"/>
        <end position="266"/>
    </location>
</feature>
<proteinExistence type="predicted"/>
<dbReference type="InterPro" id="IPR007219">
    <property type="entry name" value="XnlR_reg_dom"/>
</dbReference>
<feature type="region of interest" description="Disordered" evidence="6">
    <location>
        <begin position="962"/>
        <end position="1016"/>
    </location>
</feature>
<evidence type="ECO:0000256" key="5">
    <source>
        <dbReference type="ARBA" id="ARBA00023242"/>
    </source>
</evidence>
<keyword evidence="9" id="KW-1185">Reference proteome</keyword>
<dbReference type="SUPFAM" id="SSF57701">
    <property type="entry name" value="Zn2/Cys6 DNA-binding domain"/>
    <property type="match status" value="1"/>
</dbReference>
<feature type="compositionally biased region" description="Low complexity" evidence="6">
    <location>
        <begin position="772"/>
        <end position="787"/>
    </location>
</feature>
<dbReference type="Pfam" id="PF04082">
    <property type="entry name" value="Fungal_trans"/>
    <property type="match status" value="1"/>
</dbReference>
<evidence type="ECO:0000256" key="1">
    <source>
        <dbReference type="ARBA" id="ARBA00004123"/>
    </source>
</evidence>
<feature type="region of interest" description="Disordered" evidence="6">
    <location>
        <begin position="1074"/>
        <end position="1176"/>
    </location>
</feature>
<evidence type="ECO:0000259" key="7">
    <source>
        <dbReference type="PROSITE" id="PS50048"/>
    </source>
</evidence>
<dbReference type="OrthoDB" id="2123952at2759"/>
<comment type="caution">
    <text evidence="8">The sequence shown here is derived from an EMBL/GenBank/DDBJ whole genome shotgun (WGS) entry which is preliminary data.</text>
</comment>
<dbReference type="Pfam" id="PF00172">
    <property type="entry name" value="Zn_clus"/>
    <property type="match status" value="1"/>
</dbReference>
<evidence type="ECO:0000313" key="9">
    <source>
        <dbReference type="Proteomes" id="UP001150569"/>
    </source>
</evidence>
<dbReference type="PANTHER" id="PTHR47338">
    <property type="entry name" value="ZN(II)2CYS6 TRANSCRIPTION FACTOR (EUROFUNG)-RELATED"/>
    <property type="match status" value="1"/>
</dbReference>
<feature type="compositionally biased region" description="Polar residues" evidence="6">
    <location>
        <begin position="994"/>
        <end position="1016"/>
    </location>
</feature>
<dbReference type="EMBL" id="JANBPT010000139">
    <property type="protein sequence ID" value="KAJ1927020.1"/>
    <property type="molecule type" value="Genomic_DNA"/>
</dbReference>
<protein>
    <recommendedName>
        <fullName evidence="7">Zn(2)-C6 fungal-type domain-containing protein</fullName>
    </recommendedName>
</protein>
<evidence type="ECO:0000256" key="4">
    <source>
        <dbReference type="ARBA" id="ARBA00023163"/>
    </source>
</evidence>
<dbReference type="CDD" id="cd00067">
    <property type="entry name" value="GAL4"/>
    <property type="match status" value="1"/>
</dbReference>
<dbReference type="GO" id="GO:0000981">
    <property type="term" value="F:DNA-binding transcription factor activity, RNA polymerase II-specific"/>
    <property type="evidence" value="ECO:0007669"/>
    <property type="project" value="InterPro"/>
</dbReference>
<dbReference type="PANTHER" id="PTHR47338:SF5">
    <property type="entry name" value="ZN(II)2CYS6 TRANSCRIPTION FACTOR (EUROFUNG)"/>
    <property type="match status" value="1"/>
</dbReference>
<dbReference type="PROSITE" id="PS50048">
    <property type="entry name" value="ZN2_CY6_FUNGAL_2"/>
    <property type="match status" value="1"/>
</dbReference>
<keyword evidence="2" id="KW-0479">Metal-binding</keyword>
<feature type="compositionally biased region" description="Low complexity" evidence="6">
    <location>
        <begin position="1270"/>
        <end position="1285"/>
    </location>
</feature>
<feature type="compositionally biased region" description="Low complexity" evidence="6">
    <location>
        <begin position="1141"/>
        <end position="1153"/>
    </location>
</feature>
<dbReference type="GO" id="GO:0005634">
    <property type="term" value="C:nucleus"/>
    <property type="evidence" value="ECO:0007669"/>
    <property type="project" value="UniProtKB-SubCell"/>
</dbReference>
<feature type="compositionally biased region" description="Polar residues" evidence="6">
    <location>
        <begin position="1074"/>
        <end position="1085"/>
    </location>
</feature>
<sequence length="1312" mass="140512">MSPQDGFPAGDGDEPKLMRACDACRKKKIKCAGEKPECSTCRRNQIPCHYSPWVRGKRTRKNPAETAFGTLGGSANEAGGMINTFSFQAPAYAGASSGPGGLTSPTGATVNFGSNPVLSQAQQASQAFGLGGNANNIGEILERIHTLEYSLRSISVNQSQLGGAAPGFSNPGATFTPLTNGSTNGFTSSLGFDLVAPATSGPNGSAVSSAGMPYPTISSGGVPYGRSVDPGANPPAATSGSKRPYSAGGEGDEGSEPLAPSAQARGQTNKLRIVDAPAGGLGGTNHYFDPDVMNGLIELFFKTKHPFLSVFSYDVFSKRRRNSQISDIFLYTMLAVTCRHSRLPLLARDPPYVAGEVYFERAKALAVNAMSYTSLDHIQAFILLGLYEIGRGKDTAWMYIGIATRMAQRMGLNRIDTDPHRSYSSREWQQREIRRRVWWLTFITENLASLAMNRPPSLHPDDCKVNHPSSNDQEIREFTSHADEPEPTGGAEVHDLMEGHGGGESHAAGGDGPREVILIPGRKPLQLPAMNLTSFDVELILIISKISIFRSRVAIAPHKWLFTAPVLTQELMDWFSKLPPHLQIPPGQRWSEAHVRSNPASCSHLINLHSLYYTAVVLTNRTDPHFLSQVTLEPRTLFNAQEMCWNSAEAIVQLMELLEHLSIQYYNCFFGMCLINAGLVFIDNLQVPPTQGLRRPDRARVAAAAEYMVAIFHCLQDVGRYWAQNAICADMFRRTLRDKFTDLPATDDWASFLTALKPTVLAAFDKACPDQQPAVADATTTAPASQPSQPPHLPPHPTQQQSVHSQQPFINPPDLYQISQAINQEYLQYMTQDLQLPPNLGELGADAANLSQIQHLLGLNGLEGVAGMGSAGTAVPNGGDPTGVGTPASGAGHVPEETPRHRTNGSMSNGTHVTTIRAAPLSSGGDAGRPVLTLQSQALNPASIASLATTPGLPLSARSIHFPTGTQQAGSSPLFNNMGVDNDGGAPQSRHGATISTTAPHQAVSTDTANGATSGQAAYSSEMRQGLYAAAAAAGIPAQYIHSLSPAQLLSMIQQQQQVTAAHRAGQPNLAHLQNQYSGSTTSGVLRNHPAAGRMGPVPTSQPAAETTVDPSSSGQPTPITSPGLMQPTNAGPGRPTNPVHQHQQQLRHQQPQHQPPHQPQQHQHQHQQHQQQQAAQFYSMMSHGVLPPQLNQYDLLQLQAANPALMANFSGRMPTSMDQGHPGLQAASAAMTNGGNNPMLHQAIMQSSAQDLQHHHQQQQQPGAHGPMPAVRGPGGQAPQPGAVSSGHMGYDPNLLATYNVNQMPPNQFMM</sequence>
<gene>
    <name evidence="8" type="ORF">IWQ60_003317</name>
</gene>
<feature type="compositionally biased region" description="Polar residues" evidence="6">
    <location>
        <begin position="964"/>
        <end position="975"/>
    </location>
</feature>
<dbReference type="GO" id="GO:0003677">
    <property type="term" value="F:DNA binding"/>
    <property type="evidence" value="ECO:0007669"/>
    <property type="project" value="InterPro"/>
</dbReference>
<dbReference type="GO" id="GO:0008270">
    <property type="term" value="F:zinc ion binding"/>
    <property type="evidence" value="ECO:0007669"/>
    <property type="project" value="InterPro"/>
</dbReference>
<feature type="compositionally biased region" description="Pro residues" evidence="6">
    <location>
        <begin position="788"/>
        <end position="797"/>
    </location>
</feature>
<keyword evidence="5" id="KW-0539">Nucleus</keyword>
<feature type="domain" description="Zn(2)-C6 fungal-type" evidence="7">
    <location>
        <begin position="20"/>
        <end position="50"/>
    </location>
</feature>
<dbReference type="InterPro" id="IPR001138">
    <property type="entry name" value="Zn2Cys6_DnaBD"/>
</dbReference>
<dbReference type="SMART" id="SM00066">
    <property type="entry name" value="GAL4"/>
    <property type="match status" value="1"/>
</dbReference>
<feature type="region of interest" description="Disordered" evidence="6">
    <location>
        <begin position="1248"/>
        <end position="1290"/>
    </location>
</feature>
<feature type="region of interest" description="Disordered" evidence="6">
    <location>
        <begin position="772"/>
        <end position="810"/>
    </location>
</feature>
<feature type="region of interest" description="Disordered" evidence="6">
    <location>
        <begin position="880"/>
        <end position="911"/>
    </location>
</feature>
<evidence type="ECO:0000313" key="8">
    <source>
        <dbReference type="EMBL" id="KAJ1927020.1"/>
    </source>
</evidence>
<accession>A0A9W8AAI3</accession>
<comment type="subcellular location">
    <subcellularLocation>
        <location evidence="1">Nucleus</location>
    </subcellularLocation>
</comment>